<feature type="compositionally biased region" description="Polar residues" evidence="1">
    <location>
        <begin position="167"/>
        <end position="178"/>
    </location>
</feature>
<comment type="caution">
    <text evidence="2">The sequence shown here is derived from an EMBL/GenBank/DDBJ whole genome shotgun (WGS) entry which is preliminary data.</text>
</comment>
<name>A0A1R1PVR2_ZANCU</name>
<feature type="non-terminal residue" evidence="2">
    <location>
        <position position="1"/>
    </location>
</feature>
<feature type="region of interest" description="Disordered" evidence="1">
    <location>
        <begin position="194"/>
        <end position="228"/>
    </location>
</feature>
<feature type="compositionally biased region" description="Low complexity" evidence="1">
    <location>
        <begin position="248"/>
        <end position="260"/>
    </location>
</feature>
<feature type="compositionally biased region" description="Pro residues" evidence="1">
    <location>
        <begin position="216"/>
        <end position="225"/>
    </location>
</feature>
<evidence type="ECO:0000313" key="2">
    <source>
        <dbReference type="EMBL" id="OMH85014.1"/>
    </source>
</evidence>
<evidence type="ECO:0000256" key="1">
    <source>
        <dbReference type="SAM" id="MobiDB-lite"/>
    </source>
</evidence>
<gene>
    <name evidence="2" type="ORF">AX774_g1463</name>
</gene>
<sequence>LGSPGTIGSGPGDSPISSSLLFGLGASSKLPRDRSRFGFAQNIKDHHHQQQHQQHQQQHHHQQQIQHQMQQQYLHDSYAHSSNFPNQNINPYHRPHQINPIHSMFGLSSTTNDKPSDLYQPFAPSSDLFPPNNNQNYLPIGTNLPLPPPPHLPPHLQQQQQQQQQQSLYNPTNTSSMPFQDPAILHAQLSHDSNDINRPIESSPLHPLPLSHPLSHPHPLPPPNPSQSHLASLLMKLKVSSNLPATATTTTTTTTITTPTQHHFAPLEPNNNDPALFGSDPAILSLTNNSSSQSPSSFFESDATALAINPNSNLPFYPSSSSFSESAGSVPLLDSFPPPPPPPQQQQQQQQQQQNPHVDPLLLQAFDLVRSRIKNSSPSFDPYSSSSVYFPDLSLTLHSYFDLLQNIQILNSNTASAYADSVALEADLKNILQVNSSTTTVIDHIPTN</sequence>
<evidence type="ECO:0000313" key="3">
    <source>
        <dbReference type="Proteomes" id="UP000188320"/>
    </source>
</evidence>
<dbReference type="EMBL" id="LSSK01000121">
    <property type="protein sequence ID" value="OMH85014.1"/>
    <property type="molecule type" value="Genomic_DNA"/>
</dbReference>
<organism evidence="2 3">
    <name type="scientific">Zancudomyces culisetae</name>
    <name type="common">Gut fungus</name>
    <name type="synonym">Smittium culisetae</name>
    <dbReference type="NCBI Taxonomy" id="1213189"/>
    <lineage>
        <taxon>Eukaryota</taxon>
        <taxon>Fungi</taxon>
        <taxon>Fungi incertae sedis</taxon>
        <taxon>Zoopagomycota</taxon>
        <taxon>Kickxellomycotina</taxon>
        <taxon>Harpellomycetes</taxon>
        <taxon>Harpellales</taxon>
        <taxon>Legeriomycetaceae</taxon>
        <taxon>Zancudomyces</taxon>
    </lineage>
</organism>
<dbReference type="PANTHER" id="PTHR13270:SF14">
    <property type="entry name" value="SEX DETERMINATION AND DOSAGE COMPENSATION PROTEIN SDC-2"/>
    <property type="match status" value="1"/>
</dbReference>
<dbReference type="PANTHER" id="PTHR13270">
    <property type="entry name" value="PROTEIN C20ORF116-RELATED"/>
    <property type="match status" value="1"/>
</dbReference>
<feature type="region of interest" description="Disordered" evidence="1">
    <location>
        <begin position="44"/>
        <end position="67"/>
    </location>
</feature>
<reference evidence="3" key="1">
    <citation type="submission" date="2017-01" db="EMBL/GenBank/DDBJ databases">
        <authorList>
            <person name="Wang Y."/>
            <person name="White M."/>
            <person name="Kvist S."/>
            <person name="Moncalvo J.-M."/>
        </authorList>
    </citation>
    <scope>NUCLEOTIDE SEQUENCE [LARGE SCALE GENOMIC DNA]</scope>
    <source>
        <strain evidence="3">COL-18-3</strain>
    </source>
</reference>
<protein>
    <submittedName>
        <fullName evidence="2">Uncharacterized protein</fullName>
    </submittedName>
</protein>
<feature type="compositionally biased region" description="Low complexity" evidence="1">
    <location>
        <begin position="345"/>
        <end position="354"/>
    </location>
</feature>
<feature type="region of interest" description="Disordered" evidence="1">
    <location>
        <begin position="248"/>
        <end position="279"/>
    </location>
</feature>
<feature type="compositionally biased region" description="Low complexity" evidence="1">
    <location>
        <begin position="202"/>
        <end position="214"/>
    </location>
</feature>
<proteinExistence type="predicted"/>
<keyword evidence="3" id="KW-1185">Reference proteome</keyword>
<feature type="region of interest" description="Disordered" evidence="1">
    <location>
        <begin position="115"/>
        <end position="179"/>
    </location>
</feature>
<feature type="region of interest" description="Disordered" evidence="1">
    <location>
        <begin position="325"/>
        <end position="356"/>
    </location>
</feature>
<dbReference type="Proteomes" id="UP000188320">
    <property type="component" value="Unassembled WGS sequence"/>
</dbReference>
<accession>A0A1R1PVR2</accession>
<feature type="compositionally biased region" description="Low complexity" evidence="1">
    <location>
        <begin position="154"/>
        <end position="166"/>
    </location>
</feature>
<dbReference type="AlphaFoldDB" id="A0A1R1PVR2"/>